<dbReference type="GO" id="GO:0008270">
    <property type="term" value="F:zinc ion binding"/>
    <property type="evidence" value="ECO:0007669"/>
    <property type="project" value="UniProtKB-KW"/>
</dbReference>
<dbReference type="PANTHER" id="PTHR12197:SF251">
    <property type="entry name" value="EG:BACR7C10.4 PROTEIN"/>
    <property type="match status" value="1"/>
</dbReference>
<feature type="domain" description="MYND-type" evidence="5">
    <location>
        <begin position="44"/>
        <end position="81"/>
    </location>
</feature>
<dbReference type="GO" id="GO:0005634">
    <property type="term" value="C:nucleus"/>
    <property type="evidence" value="ECO:0007669"/>
    <property type="project" value="TreeGrafter"/>
</dbReference>
<dbReference type="PROSITE" id="PS50865">
    <property type="entry name" value="ZF_MYND_2"/>
    <property type="match status" value="1"/>
</dbReference>
<dbReference type="Gene3D" id="1.25.40.10">
    <property type="entry name" value="Tetratricopeptide repeat domain"/>
    <property type="match status" value="1"/>
</dbReference>
<keyword evidence="1" id="KW-0479">Metal-binding</keyword>
<dbReference type="InterPro" id="IPR011990">
    <property type="entry name" value="TPR-like_helical_dom_sf"/>
</dbReference>
<gene>
    <name evidence="6" type="ORF">PSYICH_LOCUS21</name>
</gene>
<keyword evidence="2 4" id="KW-0863">Zinc-finger</keyword>
<evidence type="ECO:0000313" key="7">
    <source>
        <dbReference type="Proteomes" id="UP001153636"/>
    </source>
</evidence>
<name>A0A9P0G6D5_9CUCU</name>
<dbReference type="EMBL" id="OV651813">
    <property type="protein sequence ID" value="CAH1099651.1"/>
    <property type="molecule type" value="Genomic_DNA"/>
</dbReference>
<dbReference type="InterPro" id="IPR050869">
    <property type="entry name" value="H3K4_H4K5_MeTrfase"/>
</dbReference>
<dbReference type="InterPro" id="IPR046341">
    <property type="entry name" value="SET_dom_sf"/>
</dbReference>
<evidence type="ECO:0000256" key="4">
    <source>
        <dbReference type="PROSITE-ProRule" id="PRU00134"/>
    </source>
</evidence>
<keyword evidence="3" id="KW-0862">Zinc</keyword>
<organism evidence="6 7">
    <name type="scientific">Psylliodes chrysocephalus</name>
    <dbReference type="NCBI Taxonomy" id="3402493"/>
    <lineage>
        <taxon>Eukaryota</taxon>
        <taxon>Metazoa</taxon>
        <taxon>Ecdysozoa</taxon>
        <taxon>Arthropoda</taxon>
        <taxon>Hexapoda</taxon>
        <taxon>Insecta</taxon>
        <taxon>Pterygota</taxon>
        <taxon>Neoptera</taxon>
        <taxon>Endopterygota</taxon>
        <taxon>Coleoptera</taxon>
        <taxon>Polyphaga</taxon>
        <taxon>Cucujiformia</taxon>
        <taxon>Chrysomeloidea</taxon>
        <taxon>Chrysomelidae</taxon>
        <taxon>Galerucinae</taxon>
        <taxon>Alticini</taxon>
        <taxon>Psylliodes</taxon>
    </lineage>
</organism>
<evidence type="ECO:0000313" key="6">
    <source>
        <dbReference type="EMBL" id="CAH1099651.1"/>
    </source>
</evidence>
<accession>A0A9P0G6D5</accession>
<proteinExistence type="predicted"/>
<evidence type="ECO:0000259" key="5">
    <source>
        <dbReference type="PROSITE" id="PS50865"/>
    </source>
</evidence>
<protein>
    <recommendedName>
        <fullName evidence="5">MYND-type domain-containing protein</fullName>
    </recommendedName>
</protein>
<reference evidence="6" key="1">
    <citation type="submission" date="2022-01" db="EMBL/GenBank/DDBJ databases">
        <authorList>
            <person name="King R."/>
        </authorList>
    </citation>
    <scope>NUCLEOTIDE SEQUENCE</scope>
</reference>
<evidence type="ECO:0000256" key="2">
    <source>
        <dbReference type="ARBA" id="ARBA00022771"/>
    </source>
</evidence>
<evidence type="ECO:0000256" key="1">
    <source>
        <dbReference type="ARBA" id="ARBA00022723"/>
    </source>
</evidence>
<dbReference type="InterPro" id="IPR002893">
    <property type="entry name" value="Znf_MYND"/>
</dbReference>
<dbReference type="Gene3D" id="1.10.220.160">
    <property type="match status" value="1"/>
</dbReference>
<dbReference type="PANTHER" id="PTHR12197">
    <property type="entry name" value="HISTONE-LYSINE N-METHYLTRANSFERASE SMYD"/>
    <property type="match status" value="1"/>
</dbReference>
<dbReference type="Gene3D" id="2.170.270.10">
    <property type="entry name" value="SET domain"/>
    <property type="match status" value="1"/>
</dbReference>
<keyword evidence="7" id="KW-1185">Reference proteome</keyword>
<dbReference type="SUPFAM" id="SSF144232">
    <property type="entry name" value="HIT/MYND zinc finger-like"/>
    <property type="match status" value="1"/>
</dbReference>
<dbReference type="Gene3D" id="1.25.40.970">
    <property type="match status" value="1"/>
</dbReference>
<dbReference type="Proteomes" id="UP001153636">
    <property type="component" value="Chromosome 1"/>
</dbReference>
<evidence type="ECO:0000256" key="3">
    <source>
        <dbReference type="ARBA" id="ARBA00022833"/>
    </source>
</evidence>
<dbReference type="Pfam" id="PF01753">
    <property type="entry name" value="zf-MYND"/>
    <property type="match status" value="1"/>
</dbReference>
<dbReference type="PROSITE" id="PS01360">
    <property type="entry name" value="ZF_MYND_1"/>
    <property type="match status" value="1"/>
</dbReference>
<dbReference type="SUPFAM" id="SSF82199">
    <property type="entry name" value="SET domain"/>
    <property type="match status" value="1"/>
</dbReference>
<dbReference type="Gene3D" id="6.10.140.2220">
    <property type="match status" value="1"/>
</dbReference>
<sequence>MSDSDLPLAAEDMGVKREIPQGGIILEEKPFVYILCSKFRTERCDFCFKKDQLSKCSVCRNTYYCGRACQREGWSVHKLECQYIKEIAPRVLPDAARMLARLIKIIEKGGDSTKGYYTDTKYRMFKDLMSHYPNLKNDQIRMEHFSSLYGVLYEFFRGECMPNSAELMGMYGRMCVNSFSICNQELQSLGTGMYLGASIVDHSCKPTAVVTFEGTTLVMRALETFSNLDWSKIFISYIDVMATKRERQAELEQTYYFQCRCPKCIVPELIIEMTGAACPNSDCDNCIDSISMQPGDKCSKCDSLITEEFIKTFKEVLDMTCMHLDSMKDTTYLDVCEVCLKKQKNVFYKYNVKHIKTMDLAFDSSIEFGKFDDATEYGLHLIKSFYEYYGKIHPMTGLLHLKLAKLFLYQNRSREALHNLQKAKEILKITHGLTSSLFKEHIIPLYQDVMLENDM</sequence>
<dbReference type="OrthoDB" id="265717at2759"/>
<dbReference type="AlphaFoldDB" id="A0A9P0G6D5"/>